<reference evidence="1" key="1">
    <citation type="submission" date="2014-02" db="EMBL/GenBank/DDBJ databases">
        <title>Expanding our view of genomic diversity in Candidatus Accumulibacter clades.</title>
        <authorList>
            <person name="Skennerton C.T."/>
            <person name="Barr J.J."/>
            <person name="Slater F.R."/>
            <person name="Bond P.L."/>
            <person name="Tyson G.W."/>
        </authorList>
    </citation>
    <scope>NUCLEOTIDE SEQUENCE [LARGE SCALE GENOMIC DNA]</scope>
</reference>
<sequence length="164" mass="18171">MFYLDLFAALQTHGVDYVLVGGLALNIHGVERATMDVDLMLALDEDNLERFVEAARGLGLKPMLPLPIDELLQPEKRRDWVEQRHMIAFALHADQPAVPTVDVLIAPPIPFAEVFAGRVVRQVGRTAISLASIDDLIRLKQSTGRQRDAADAEALLRLQELGRA</sequence>
<dbReference type="Gene3D" id="3.30.460.40">
    <property type="match status" value="1"/>
</dbReference>
<evidence type="ECO:0000313" key="1">
    <source>
        <dbReference type="EMBL" id="EXI66443.1"/>
    </source>
</evidence>
<comment type="caution">
    <text evidence="1">The sequence shown here is derived from an EMBL/GenBank/DDBJ whole genome shotgun (WGS) entry which is preliminary data.</text>
</comment>
<keyword evidence="2" id="KW-1185">Reference proteome</keyword>
<dbReference type="Proteomes" id="UP000020218">
    <property type="component" value="Unassembled WGS sequence"/>
</dbReference>
<protein>
    <submittedName>
        <fullName evidence="1">Uncharacterized protein</fullName>
    </submittedName>
</protein>
<accession>A0A011M9Q6</accession>
<name>A0A011M9Q6_9PROT</name>
<dbReference type="AlphaFoldDB" id="A0A011M9Q6"/>
<dbReference type="SUPFAM" id="SSF81301">
    <property type="entry name" value="Nucleotidyltransferase"/>
    <property type="match status" value="1"/>
</dbReference>
<evidence type="ECO:0000313" key="2">
    <source>
        <dbReference type="Proteomes" id="UP000020218"/>
    </source>
</evidence>
<dbReference type="PATRIC" id="fig|1454001.3.peg.2606"/>
<gene>
    <name evidence="1" type="ORF">AW08_02557</name>
</gene>
<dbReference type="EMBL" id="JFAX01000015">
    <property type="protein sequence ID" value="EXI66443.1"/>
    <property type="molecule type" value="Genomic_DNA"/>
</dbReference>
<dbReference type="InterPro" id="IPR043519">
    <property type="entry name" value="NT_sf"/>
</dbReference>
<proteinExistence type="predicted"/>
<organism evidence="1 2">
    <name type="scientific">Candidatus Accumulibacter adjunctus</name>
    <dbReference type="NCBI Taxonomy" id="1454001"/>
    <lineage>
        <taxon>Bacteria</taxon>
        <taxon>Pseudomonadati</taxon>
        <taxon>Pseudomonadota</taxon>
        <taxon>Betaproteobacteria</taxon>
        <taxon>Candidatus Accumulibacter</taxon>
    </lineage>
</organism>